<keyword evidence="4" id="KW-1185">Reference proteome</keyword>
<evidence type="ECO:0000259" key="2">
    <source>
        <dbReference type="Pfam" id="PF23446"/>
    </source>
</evidence>
<dbReference type="AlphaFoldDB" id="A0A6A4QJM3"/>
<dbReference type="OrthoDB" id="10508295at2759"/>
<name>A0A6A4QJM3_LUPAL</name>
<dbReference type="EMBL" id="WOCE01000005">
    <property type="protein sequence ID" value="KAE9614388.1"/>
    <property type="molecule type" value="Genomic_DNA"/>
</dbReference>
<evidence type="ECO:0000313" key="4">
    <source>
        <dbReference type="Proteomes" id="UP000447434"/>
    </source>
</evidence>
<keyword evidence="1" id="KW-0732">Signal</keyword>
<gene>
    <name evidence="3" type="ORF">Lalb_Chr05g0227431</name>
</gene>
<feature type="signal peptide" evidence="1">
    <location>
        <begin position="1"/>
        <end position="25"/>
    </location>
</feature>
<dbReference type="InterPro" id="IPR052611">
    <property type="entry name" value="Plant_RLK_LysM"/>
</dbReference>
<evidence type="ECO:0000256" key="1">
    <source>
        <dbReference type="SAM" id="SignalP"/>
    </source>
</evidence>
<feature type="domain" description="NFP/LYK4/5 first LysM" evidence="2">
    <location>
        <begin position="45"/>
        <end position="102"/>
    </location>
</feature>
<dbReference type="PANTHER" id="PTHR45927:SF2">
    <property type="entry name" value="SERINE_THREONINE RECEPTOR-LIKE KINASE NFP"/>
    <property type="match status" value="1"/>
</dbReference>
<dbReference type="PANTHER" id="PTHR45927">
    <property type="entry name" value="LYSM-DOMAIN RECEPTOR-LIKE KINASE-RELATED"/>
    <property type="match status" value="1"/>
</dbReference>
<dbReference type="Pfam" id="PF23446">
    <property type="entry name" value="LysM1_NFP_LYK"/>
    <property type="match status" value="1"/>
</dbReference>
<dbReference type="Proteomes" id="UP000447434">
    <property type="component" value="Chromosome 5"/>
</dbReference>
<accession>A0A6A4QJM3</accession>
<proteinExistence type="predicted"/>
<sequence length="114" mass="12752">MAFFLPSHLLSLAMMFFYTTHNMLAQLPQTNGTNFSCPVDSLPFCDTYVTYFAQSPNFLSLINISDLFDTNPLSIASGNMKNEFDNFTTSQLLVIPVTCTSTGKTFLLLKLNML</sequence>
<feature type="chain" id="PRO_5025661803" description="NFP/LYK4/5 first LysM domain-containing protein" evidence="1">
    <location>
        <begin position="26"/>
        <end position="114"/>
    </location>
</feature>
<protein>
    <recommendedName>
        <fullName evidence="2">NFP/LYK4/5 first LysM domain-containing protein</fullName>
    </recommendedName>
</protein>
<dbReference type="InterPro" id="IPR056561">
    <property type="entry name" value="NFP_LYK_LysM1"/>
</dbReference>
<comment type="caution">
    <text evidence="3">The sequence shown here is derived from an EMBL/GenBank/DDBJ whole genome shotgun (WGS) entry which is preliminary data.</text>
</comment>
<reference evidence="4" key="1">
    <citation type="journal article" date="2020" name="Nat. Commun.">
        <title>Genome sequence of the cluster root forming white lupin.</title>
        <authorList>
            <person name="Hufnagel B."/>
            <person name="Marques A."/>
            <person name="Soriano A."/>
            <person name="Marques L."/>
            <person name="Divol F."/>
            <person name="Doumas P."/>
            <person name="Sallet E."/>
            <person name="Mancinotti D."/>
            <person name="Carrere S."/>
            <person name="Marande W."/>
            <person name="Arribat S."/>
            <person name="Keller J."/>
            <person name="Huneau C."/>
            <person name="Blein T."/>
            <person name="Aime D."/>
            <person name="Laguerre M."/>
            <person name="Taylor J."/>
            <person name="Schubert V."/>
            <person name="Nelson M."/>
            <person name="Geu-Flores F."/>
            <person name="Crespi M."/>
            <person name="Gallardo-Guerrero K."/>
            <person name="Delaux P.-M."/>
            <person name="Salse J."/>
            <person name="Berges H."/>
            <person name="Guyot R."/>
            <person name="Gouzy J."/>
            <person name="Peret B."/>
        </authorList>
    </citation>
    <scope>NUCLEOTIDE SEQUENCE [LARGE SCALE GENOMIC DNA]</scope>
    <source>
        <strain evidence="4">cv. Amiga</strain>
    </source>
</reference>
<organism evidence="3 4">
    <name type="scientific">Lupinus albus</name>
    <name type="common">White lupine</name>
    <name type="synonym">Lupinus termis</name>
    <dbReference type="NCBI Taxonomy" id="3870"/>
    <lineage>
        <taxon>Eukaryota</taxon>
        <taxon>Viridiplantae</taxon>
        <taxon>Streptophyta</taxon>
        <taxon>Embryophyta</taxon>
        <taxon>Tracheophyta</taxon>
        <taxon>Spermatophyta</taxon>
        <taxon>Magnoliopsida</taxon>
        <taxon>eudicotyledons</taxon>
        <taxon>Gunneridae</taxon>
        <taxon>Pentapetalae</taxon>
        <taxon>rosids</taxon>
        <taxon>fabids</taxon>
        <taxon>Fabales</taxon>
        <taxon>Fabaceae</taxon>
        <taxon>Papilionoideae</taxon>
        <taxon>50 kb inversion clade</taxon>
        <taxon>genistoids sensu lato</taxon>
        <taxon>core genistoids</taxon>
        <taxon>Genisteae</taxon>
        <taxon>Lupinus</taxon>
    </lineage>
</organism>
<evidence type="ECO:0000313" key="3">
    <source>
        <dbReference type="EMBL" id="KAE9614388.1"/>
    </source>
</evidence>